<dbReference type="RefSeq" id="WP_129213508.1">
    <property type="nucleotide sequence ID" value="NZ_REGR01000014.1"/>
</dbReference>
<evidence type="ECO:0000313" key="2">
    <source>
        <dbReference type="Proteomes" id="UP000290682"/>
    </source>
</evidence>
<organism evidence="1 2">
    <name type="scientific">Crenobacter cavernae</name>
    <dbReference type="NCBI Taxonomy" id="2290923"/>
    <lineage>
        <taxon>Bacteria</taxon>
        <taxon>Pseudomonadati</taxon>
        <taxon>Pseudomonadota</taxon>
        <taxon>Betaproteobacteria</taxon>
        <taxon>Neisseriales</taxon>
        <taxon>Neisseriaceae</taxon>
        <taxon>Crenobacter</taxon>
    </lineage>
</organism>
<reference evidence="1 2" key="1">
    <citation type="submission" date="2018-10" db="EMBL/GenBank/DDBJ databases">
        <title>Draft genome of Fastidiocella sp. strain 375T, a bacterium isolated from a karstic cave dripping water.</title>
        <authorList>
            <person name="Coelho C."/>
            <person name="Verissimo A."/>
            <person name="Tiago I."/>
        </authorList>
    </citation>
    <scope>NUCLEOTIDE SEQUENCE [LARGE SCALE GENOMIC DNA]</scope>
    <source>
        <strain evidence="1 2">CAVE-375</strain>
    </source>
</reference>
<accession>A0ABY0FD48</accession>
<sequence length="89" mass="9446">MIPITQIETPLHFAISPITANSDGSISATVTIGVLKDGTLSSLAQQSHYLSKEEAAGVYAVPATEGENTLQTFTRAVTIKLRQKGALQF</sequence>
<dbReference type="EMBL" id="REGR01000014">
    <property type="protein sequence ID" value="RXZ42719.1"/>
    <property type="molecule type" value="Genomic_DNA"/>
</dbReference>
<dbReference type="Proteomes" id="UP000290682">
    <property type="component" value="Unassembled WGS sequence"/>
</dbReference>
<comment type="caution">
    <text evidence="1">The sequence shown here is derived from an EMBL/GenBank/DDBJ whole genome shotgun (WGS) entry which is preliminary data.</text>
</comment>
<keyword evidence="2" id="KW-1185">Reference proteome</keyword>
<gene>
    <name evidence="1" type="ORF">EBB06_12570</name>
</gene>
<name>A0ABY0FD48_9NEIS</name>
<proteinExistence type="predicted"/>
<evidence type="ECO:0000313" key="1">
    <source>
        <dbReference type="EMBL" id="RXZ42719.1"/>
    </source>
</evidence>
<protein>
    <submittedName>
        <fullName evidence="1">Uncharacterized protein</fullName>
    </submittedName>
</protein>